<dbReference type="PANTHER" id="PTHR44591:SF3">
    <property type="entry name" value="RESPONSE REGULATORY DOMAIN-CONTAINING PROTEIN"/>
    <property type="match status" value="1"/>
</dbReference>
<name>A0ABV7CIV3_9GAMM</name>
<keyword evidence="1 2" id="KW-0597">Phosphoprotein</keyword>
<gene>
    <name evidence="4" type="ORF">ACFOEE_08665</name>
</gene>
<reference evidence="5" key="1">
    <citation type="journal article" date="2019" name="Int. J. Syst. Evol. Microbiol.">
        <title>The Global Catalogue of Microorganisms (GCM) 10K type strain sequencing project: providing services to taxonomists for standard genome sequencing and annotation.</title>
        <authorList>
            <consortium name="The Broad Institute Genomics Platform"/>
            <consortium name="The Broad Institute Genome Sequencing Center for Infectious Disease"/>
            <person name="Wu L."/>
            <person name="Ma J."/>
        </authorList>
    </citation>
    <scope>NUCLEOTIDE SEQUENCE [LARGE SCALE GENOMIC DNA]</scope>
    <source>
        <strain evidence="5">KCTC 42730</strain>
    </source>
</reference>
<dbReference type="SMART" id="SM00448">
    <property type="entry name" value="REC"/>
    <property type="match status" value="1"/>
</dbReference>
<keyword evidence="5" id="KW-1185">Reference proteome</keyword>
<dbReference type="Proteomes" id="UP001595453">
    <property type="component" value="Unassembled WGS sequence"/>
</dbReference>
<evidence type="ECO:0000313" key="5">
    <source>
        <dbReference type="Proteomes" id="UP001595453"/>
    </source>
</evidence>
<comment type="caution">
    <text evidence="4">The sequence shown here is derived from an EMBL/GenBank/DDBJ whole genome shotgun (WGS) entry which is preliminary data.</text>
</comment>
<feature type="modified residue" description="4-aspartylphosphate" evidence="2">
    <location>
        <position position="52"/>
    </location>
</feature>
<dbReference type="EMBL" id="JBHRSD010000014">
    <property type="protein sequence ID" value="MFC3032589.1"/>
    <property type="molecule type" value="Genomic_DNA"/>
</dbReference>
<dbReference type="SUPFAM" id="SSF52172">
    <property type="entry name" value="CheY-like"/>
    <property type="match status" value="1"/>
</dbReference>
<proteinExistence type="predicted"/>
<evidence type="ECO:0000259" key="3">
    <source>
        <dbReference type="PROSITE" id="PS50110"/>
    </source>
</evidence>
<dbReference type="PROSITE" id="PS50110">
    <property type="entry name" value="RESPONSE_REGULATORY"/>
    <property type="match status" value="1"/>
</dbReference>
<dbReference type="PANTHER" id="PTHR44591">
    <property type="entry name" value="STRESS RESPONSE REGULATOR PROTEIN 1"/>
    <property type="match status" value="1"/>
</dbReference>
<sequence>MKILVVDDMPLMRHVLINMLRKLDYSDIVEATDGQQALTLLKQTPFELVITDLHMPRVNGKELVDKIHADPQLAHLPIMVVTCEDNKKTIHELISAQIDGFIIKPFCLTTLQKQLKYIKAKRDSLLPQNQAPENKA</sequence>
<evidence type="ECO:0000256" key="1">
    <source>
        <dbReference type="ARBA" id="ARBA00022553"/>
    </source>
</evidence>
<organism evidence="4 5">
    <name type="scientific">Pseudoalteromonas fenneropenaei</name>
    <dbReference type="NCBI Taxonomy" id="1737459"/>
    <lineage>
        <taxon>Bacteria</taxon>
        <taxon>Pseudomonadati</taxon>
        <taxon>Pseudomonadota</taxon>
        <taxon>Gammaproteobacteria</taxon>
        <taxon>Alteromonadales</taxon>
        <taxon>Pseudoalteromonadaceae</taxon>
        <taxon>Pseudoalteromonas</taxon>
    </lineage>
</organism>
<dbReference type="InterPro" id="IPR050595">
    <property type="entry name" value="Bact_response_regulator"/>
</dbReference>
<accession>A0ABV7CIV3</accession>
<dbReference type="RefSeq" id="WP_377123243.1">
    <property type="nucleotide sequence ID" value="NZ_JBHRSD010000014.1"/>
</dbReference>
<dbReference type="InterPro" id="IPR001789">
    <property type="entry name" value="Sig_transdc_resp-reg_receiver"/>
</dbReference>
<evidence type="ECO:0000313" key="4">
    <source>
        <dbReference type="EMBL" id="MFC3032589.1"/>
    </source>
</evidence>
<dbReference type="InterPro" id="IPR011006">
    <property type="entry name" value="CheY-like_superfamily"/>
</dbReference>
<evidence type="ECO:0000256" key="2">
    <source>
        <dbReference type="PROSITE-ProRule" id="PRU00169"/>
    </source>
</evidence>
<feature type="domain" description="Response regulatory" evidence="3">
    <location>
        <begin position="2"/>
        <end position="119"/>
    </location>
</feature>
<dbReference type="Gene3D" id="3.40.50.2300">
    <property type="match status" value="1"/>
</dbReference>
<protein>
    <submittedName>
        <fullName evidence="4">Response regulator</fullName>
    </submittedName>
</protein>
<dbReference type="Pfam" id="PF00072">
    <property type="entry name" value="Response_reg"/>
    <property type="match status" value="1"/>
</dbReference>